<feature type="region of interest" description="Disordered" evidence="1">
    <location>
        <begin position="293"/>
        <end position="385"/>
    </location>
</feature>
<dbReference type="AlphaFoldDB" id="A0A0D2P1X5"/>
<dbReference type="OMA" id="TSESWAY"/>
<keyword evidence="2" id="KW-0812">Transmembrane</keyword>
<feature type="transmembrane region" description="Helical" evidence="2">
    <location>
        <begin position="256"/>
        <end position="280"/>
    </location>
</feature>
<dbReference type="STRING" id="945553.A0A0D2P1X5"/>
<accession>A0A0D2P1X5</accession>
<sequence>MAAVYLHNEIFAGSPSQPRDIQEHSRNISTISSATLVTNTTLHSQPHEPLLQQTALHVTAQTETYNPYPPHNLAGPSTHLRWGDTPVVQSEPKSLNEKSRWDVIRRESTRWSKIVTVILDILIAAWSIYNTIRYFIAFTVYDRTNTPRGQSLSFALGTCTGIALGLILCSKTLFLVKHRLLHCAQSFRYLTRTCCVLRYLSSLFILTPAIVNFVFLFVWRNSSNSHYNVHDRCHSFDIDIVWSASRGTCSGKSSPWGVWLAISCIRLVLTLAVPAVYHVVSLTHLDHPRRPLHHRLRSESYPSAPITSRNGSSSTAVTLSENSDPNHDLSTRHQTSDTTLGDSYRPPSRLSRARSHSSGVSDTTTPTKSIRSGYRSSPPDVDDEQNAHFQSLFNQISQETDDALNFAASDHAPSPETTREHGPSPTPSHPPGLQNSYHNAHYASDDDDDDYDVCNDASRFHGNNSNIYNLPPVAPVLGYNEFGMPYPPDQDMRMLNGFIRRMPTIESMGSGEITMSITGSTRLGGSMHTSSRPPTRNTLLSFTSSMDYDIGSSAPPSRPNSFSARAVAAGLSPNNSNSNSNGSSEHGELLGRPEFAMQRVSSPTSYLEFPDGGPRGAALDTHSSSGSRGTTMSYHTATMGSSSDSHPISLRSPGISQ</sequence>
<organism evidence="3 4">
    <name type="scientific">Hypholoma sublateritium (strain FD-334 SS-4)</name>
    <dbReference type="NCBI Taxonomy" id="945553"/>
    <lineage>
        <taxon>Eukaryota</taxon>
        <taxon>Fungi</taxon>
        <taxon>Dikarya</taxon>
        <taxon>Basidiomycota</taxon>
        <taxon>Agaricomycotina</taxon>
        <taxon>Agaricomycetes</taxon>
        <taxon>Agaricomycetidae</taxon>
        <taxon>Agaricales</taxon>
        <taxon>Agaricineae</taxon>
        <taxon>Strophariaceae</taxon>
        <taxon>Hypholoma</taxon>
    </lineage>
</organism>
<protein>
    <submittedName>
        <fullName evidence="3">Uncharacterized protein</fullName>
    </submittedName>
</protein>
<dbReference type="EMBL" id="KN817534">
    <property type="protein sequence ID" value="KJA24954.1"/>
    <property type="molecule type" value="Genomic_DNA"/>
</dbReference>
<feature type="transmembrane region" description="Helical" evidence="2">
    <location>
        <begin position="196"/>
        <end position="219"/>
    </location>
</feature>
<keyword evidence="2" id="KW-1133">Transmembrane helix</keyword>
<evidence type="ECO:0000313" key="4">
    <source>
        <dbReference type="Proteomes" id="UP000054270"/>
    </source>
</evidence>
<reference evidence="4" key="1">
    <citation type="submission" date="2014-04" db="EMBL/GenBank/DDBJ databases">
        <title>Evolutionary Origins and Diversification of the Mycorrhizal Mutualists.</title>
        <authorList>
            <consortium name="DOE Joint Genome Institute"/>
            <consortium name="Mycorrhizal Genomics Consortium"/>
            <person name="Kohler A."/>
            <person name="Kuo A."/>
            <person name="Nagy L.G."/>
            <person name="Floudas D."/>
            <person name="Copeland A."/>
            <person name="Barry K.W."/>
            <person name="Cichocki N."/>
            <person name="Veneault-Fourrey C."/>
            <person name="LaButti K."/>
            <person name="Lindquist E.A."/>
            <person name="Lipzen A."/>
            <person name="Lundell T."/>
            <person name="Morin E."/>
            <person name="Murat C."/>
            <person name="Riley R."/>
            <person name="Ohm R."/>
            <person name="Sun H."/>
            <person name="Tunlid A."/>
            <person name="Henrissat B."/>
            <person name="Grigoriev I.V."/>
            <person name="Hibbett D.S."/>
            <person name="Martin F."/>
        </authorList>
    </citation>
    <scope>NUCLEOTIDE SEQUENCE [LARGE SCALE GENOMIC DNA]</scope>
    <source>
        <strain evidence="4">FD-334 SS-4</strain>
    </source>
</reference>
<feature type="compositionally biased region" description="Basic and acidic residues" evidence="1">
    <location>
        <begin position="324"/>
        <end position="335"/>
    </location>
</feature>
<feature type="compositionally biased region" description="Polar residues" evidence="1">
    <location>
        <begin position="621"/>
        <end position="646"/>
    </location>
</feature>
<evidence type="ECO:0000256" key="1">
    <source>
        <dbReference type="SAM" id="MobiDB-lite"/>
    </source>
</evidence>
<evidence type="ECO:0000313" key="3">
    <source>
        <dbReference type="EMBL" id="KJA24954.1"/>
    </source>
</evidence>
<feature type="transmembrane region" description="Helical" evidence="2">
    <location>
        <begin position="152"/>
        <end position="176"/>
    </location>
</feature>
<feature type="compositionally biased region" description="Polar residues" evidence="1">
    <location>
        <begin position="356"/>
        <end position="370"/>
    </location>
</feature>
<feature type="transmembrane region" description="Helical" evidence="2">
    <location>
        <begin position="114"/>
        <end position="132"/>
    </location>
</feature>
<gene>
    <name evidence="3" type="ORF">HYPSUDRAFT_456805</name>
</gene>
<feature type="region of interest" description="Disordered" evidence="1">
    <location>
        <begin position="408"/>
        <end position="449"/>
    </location>
</feature>
<dbReference type="OrthoDB" id="3222669at2759"/>
<keyword evidence="2" id="KW-0472">Membrane</keyword>
<name>A0A0D2P1X5_HYPSF</name>
<feature type="region of interest" description="Disordered" evidence="1">
    <location>
        <begin position="601"/>
        <end position="657"/>
    </location>
</feature>
<dbReference type="Proteomes" id="UP000054270">
    <property type="component" value="Unassembled WGS sequence"/>
</dbReference>
<evidence type="ECO:0000256" key="2">
    <source>
        <dbReference type="SAM" id="Phobius"/>
    </source>
</evidence>
<feature type="compositionally biased region" description="Polar residues" evidence="1">
    <location>
        <begin position="305"/>
        <end position="323"/>
    </location>
</feature>
<proteinExistence type="predicted"/>
<keyword evidence="4" id="KW-1185">Reference proteome</keyword>